<protein>
    <submittedName>
        <fullName evidence="1">Uncharacterized protein</fullName>
    </submittedName>
</protein>
<gene>
    <name evidence="1" type="ORF">C7J97_14660</name>
</gene>
<evidence type="ECO:0000313" key="1">
    <source>
        <dbReference type="EMBL" id="RCH41623.1"/>
    </source>
</evidence>
<dbReference type="EMBL" id="PXUP01000062">
    <property type="protein sequence ID" value="RCH41623.1"/>
    <property type="molecule type" value="Genomic_DNA"/>
</dbReference>
<sequence length="102" mass="12180">MSLVIVPILFMFSTFVICHSSLIEKALCYQITFLMEYPVAYIERPRLYGDRVTFLVRWEDRSVTEEEVSNLIPGSVFLIEQWLVEYEDTITDKLREKILEYF</sequence>
<proteinExistence type="predicted"/>
<organism evidence="1 2">
    <name type="scientific">Faecalibacterium prausnitzii</name>
    <dbReference type="NCBI Taxonomy" id="853"/>
    <lineage>
        <taxon>Bacteria</taxon>
        <taxon>Bacillati</taxon>
        <taxon>Bacillota</taxon>
        <taxon>Clostridia</taxon>
        <taxon>Eubacteriales</taxon>
        <taxon>Oscillospiraceae</taxon>
        <taxon>Faecalibacterium</taxon>
    </lineage>
</organism>
<dbReference type="AlphaFoldDB" id="A0A367FUI6"/>
<comment type="caution">
    <text evidence="1">The sequence shown here is derived from an EMBL/GenBank/DDBJ whole genome shotgun (WGS) entry which is preliminary data.</text>
</comment>
<evidence type="ECO:0000313" key="2">
    <source>
        <dbReference type="Proteomes" id="UP000252378"/>
    </source>
</evidence>
<reference evidence="1 2" key="1">
    <citation type="submission" date="2018-03" db="EMBL/GenBank/DDBJ databases">
        <title>Complete genome sequencing of Faecalibacterium prausnitzii strains isolated from the human gut.</title>
        <authorList>
            <person name="Fitzgerald B.C."/>
            <person name="Shkoporov A.N."/>
            <person name="Ross P.R."/>
            <person name="Hill C."/>
        </authorList>
    </citation>
    <scope>NUCLEOTIDE SEQUENCE [LARGE SCALE GENOMIC DNA]</scope>
    <source>
        <strain evidence="1 2">ATCC 27768</strain>
    </source>
</reference>
<dbReference type="Proteomes" id="UP000252378">
    <property type="component" value="Unassembled WGS sequence"/>
</dbReference>
<name>A0A367FUI6_9FIRM</name>
<accession>A0A367FUI6</accession>